<sequence>MKNNHFIMCIPFFYFIKTRLKTKGQKIAWIFTYFIPLFLLAYFYEVYSSIESLTLFFLSIIIINYAYEDGYIYNDFITSEKEKKPTIRLSINRMHRIRKNLNYFLFYRIFITIILFLIIQNHNDNKHFLTIISMYLSLEIIYIIYNNNRNYINLILILPLSFIRFYGPVIILEDKNHILMTTISLSLLYPISKFIEFASRKRFNISVFKKYSLNINLFRIFYYIIITTLFLSLTLINSDYYPFLIISIYYLIYRILGLLLLKKNKNLKKTFEKNHKSHKN</sequence>
<feature type="transmembrane region" description="Helical" evidence="1">
    <location>
        <begin position="241"/>
        <end position="261"/>
    </location>
</feature>
<keyword evidence="1" id="KW-0472">Membrane</keyword>
<evidence type="ECO:0000256" key="1">
    <source>
        <dbReference type="SAM" id="Phobius"/>
    </source>
</evidence>
<dbReference type="EMBL" id="KY710727">
    <property type="protein sequence ID" value="AXY99964.1"/>
    <property type="molecule type" value="Genomic_DNA"/>
</dbReference>
<evidence type="ECO:0008006" key="3">
    <source>
        <dbReference type="Google" id="ProtNLM"/>
    </source>
</evidence>
<feature type="transmembrane region" description="Helical" evidence="1">
    <location>
        <begin position="152"/>
        <end position="171"/>
    </location>
</feature>
<name>A0A385JNT2_9GAMM</name>
<feature type="transmembrane region" description="Helical" evidence="1">
    <location>
        <begin position="50"/>
        <end position="67"/>
    </location>
</feature>
<feature type="transmembrane region" description="Helical" evidence="1">
    <location>
        <begin position="216"/>
        <end position="235"/>
    </location>
</feature>
<organism evidence="2">
    <name type="scientific">Proteus penneri</name>
    <dbReference type="NCBI Taxonomy" id="102862"/>
    <lineage>
        <taxon>Bacteria</taxon>
        <taxon>Pseudomonadati</taxon>
        <taxon>Pseudomonadota</taxon>
        <taxon>Gammaproteobacteria</taxon>
        <taxon>Enterobacterales</taxon>
        <taxon>Morganellaceae</taxon>
        <taxon>Proteus</taxon>
    </lineage>
</organism>
<feature type="transmembrane region" description="Helical" evidence="1">
    <location>
        <begin position="27"/>
        <end position="44"/>
    </location>
</feature>
<reference evidence="2" key="1">
    <citation type="journal article" date="2017" name="PLoS ONE">
        <title>Genetic diversity of the O antigens of Proteus species and the development of a suspension array for molecular serotyping.</title>
        <authorList>
            <person name="Yu X."/>
            <person name="Torzewska A."/>
            <person name="Zhang X."/>
            <person name="Yin Z."/>
            <person name="Drzewiecka D."/>
            <person name="Cao H."/>
            <person name="Liu B."/>
            <person name="Knirel Y.A."/>
            <person name="Rozalski A."/>
            <person name="Wang L."/>
        </authorList>
    </citation>
    <scope>NUCLEOTIDE SEQUENCE</scope>
    <source>
        <strain evidence="2">G2655</strain>
    </source>
</reference>
<feature type="transmembrane region" description="Helical" evidence="1">
    <location>
        <begin position="177"/>
        <end position="195"/>
    </location>
</feature>
<accession>A0A385JNT2</accession>
<proteinExistence type="predicted"/>
<keyword evidence="1" id="KW-0812">Transmembrane</keyword>
<feature type="transmembrane region" description="Helical" evidence="1">
    <location>
        <begin position="127"/>
        <end position="145"/>
    </location>
</feature>
<dbReference type="AlphaFoldDB" id="A0A385JNT2"/>
<protein>
    <recommendedName>
        <fullName evidence="3">Wzy</fullName>
    </recommendedName>
</protein>
<keyword evidence="1" id="KW-1133">Transmembrane helix</keyword>
<evidence type="ECO:0000313" key="2">
    <source>
        <dbReference type="EMBL" id="AXY99964.1"/>
    </source>
</evidence>
<feature type="transmembrane region" description="Helical" evidence="1">
    <location>
        <begin position="101"/>
        <end position="121"/>
    </location>
</feature>